<keyword evidence="5" id="KW-1185">Reference proteome</keyword>
<dbReference type="GO" id="GO:0032259">
    <property type="term" value="P:methylation"/>
    <property type="evidence" value="ECO:0007669"/>
    <property type="project" value="UniProtKB-KW"/>
</dbReference>
<name>A0AAD7ITG8_9AGAR</name>
<evidence type="ECO:0000256" key="1">
    <source>
        <dbReference type="ARBA" id="ARBA00022603"/>
    </source>
</evidence>
<dbReference type="Gene3D" id="3.40.50.150">
    <property type="entry name" value="Vaccinia Virus protein VP39"/>
    <property type="match status" value="1"/>
</dbReference>
<keyword evidence="3" id="KW-0949">S-adenosyl-L-methionine</keyword>
<dbReference type="InterPro" id="IPR036390">
    <property type="entry name" value="WH_DNA-bd_sf"/>
</dbReference>
<evidence type="ECO:0000313" key="4">
    <source>
        <dbReference type="EMBL" id="KAJ7750102.1"/>
    </source>
</evidence>
<dbReference type="SUPFAM" id="SSF46785">
    <property type="entry name" value="Winged helix' DNA-binding domain"/>
    <property type="match status" value="1"/>
</dbReference>
<sequence length="317" mass="35052">MNYYLRAIKPSGKQNLAVATVDARCEASSGTFNPDLDGASNAEESEMLVRDSEAWQSWTLGNMSLGVGEWFLPTPWINEPTGLQFLLSAALSVVVESSTPEIIHEAGPEGCHVDDIAKKNGIESTKIARVLRDNIIFGRSPNVFTHDRVSALLDFQETLGVQLPEDKYQGAEGYSALIQLNTDETFKAAAYIQDVLLDQRQVPPESEDEFNTPVGHSGHISAFVRGTKSRKIKYGSSGLGWRWMCLTGFHLRARYWKIRFEWSLLPEKAIIVDVGGGIGSTSLEIACADPRLRFVVQDRAAVVHRGEKVLTVSDLFH</sequence>
<dbReference type="Proteomes" id="UP001215280">
    <property type="component" value="Unassembled WGS sequence"/>
</dbReference>
<evidence type="ECO:0008006" key="6">
    <source>
        <dbReference type="Google" id="ProtNLM"/>
    </source>
</evidence>
<keyword evidence="2" id="KW-0808">Transferase</keyword>
<gene>
    <name evidence="4" type="ORF">DFH07DRAFT_775235</name>
</gene>
<dbReference type="EMBL" id="JARJLG010000083">
    <property type="protein sequence ID" value="KAJ7750102.1"/>
    <property type="molecule type" value="Genomic_DNA"/>
</dbReference>
<dbReference type="AlphaFoldDB" id="A0AAD7ITG8"/>
<proteinExistence type="predicted"/>
<keyword evidence="1" id="KW-0489">Methyltransferase</keyword>
<evidence type="ECO:0000256" key="3">
    <source>
        <dbReference type="ARBA" id="ARBA00022691"/>
    </source>
</evidence>
<dbReference type="Gene3D" id="1.10.10.10">
    <property type="entry name" value="Winged helix-like DNA-binding domain superfamily/Winged helix DNA-binding domain"/>
    <property type="match status" value="1"/>
</dbReference>
<accession>A0AAD7ITG8</accession>
<dbReference type="InterPro" id="IPR036388">
    <property type="entry name" value="WH-like_DNA-bd_sf"/>
</dbReference>
<organism evidence="4 5">
    <name type="scientific">Mycena maculata</name>
    <dbReference type="NCBI Taxonomy" id="230809"/>
    <lineage>
        <taxon>Eukaryota</taxon>
        <taxon>Fungi</taxon>
        <taxon>Dikarya</taxon>
        <taxon>Basidiomycota</taxon>
        <taxon>Agaricomycotina</taxon>
        <taxon>Agaricomycetes</taxon>
        <taxon>Agaricomycetidae</taxon>
        <taxon>Agaricales</taxon>
        <taxon>Marasmiineae</taxon>
        <taxon>Mycenaceae</taxon>
        <taxon>Mycena</taxon>
    </lineage>
</organism>
<dbReference type="SUPFAM" id="SSF53335">
    <property type="entry name" value="S-adenosyl-L-methionine-dependent methyltransferases"/>
    <property type="match status" value="1"/>
</dbReference>
<reference evidence="4" key="1">
    <citation type="submission" date="2023-03" db="EMBL/GenBank/DDBJ databases">
        <title>Massive genome expansion in bonnet fungi (Mycena s.s.) driven by repeated elements and novel gene families across ecological guilds.</title>
        <authorList>
            <consortium name="Lawrence Berkeley National Laboratory"/>
            <person name="Harder C.B."/>
            <person name="Miyauchi S."/>
            <person name="Viragh M."/>
            <person name="Kuo A."/>
            <person name="Thoen E."/>
            <person name="Andreopoulos B."/>
            <person name="Lu D."/>
            <person name="Skrede I."/>
            <person name="Drula E."/>
            <person name="Henrissat B."/>
            <person name="Morin E."/>
            <person name="Kohler A."/>
            <person name="Barry K."/>
            <person name="LaButti K."/>
            <person name="Morin E."/>
            <person name="Salamov A."/>
            <person name="Lipzen A."/>
            <person name="Mereny Z."/>
            <person name="Hegedus B."/>
            <person name="Baldrian P."/>
            <person name="Stursova M."/>
            <person name="Weitz H."/>
            <person name="Taylor A."/>
            <person name="Grigoriev I.V."/>
            <person name="Nagy L.G."/>
            <person name="Martin F."/>
            <person name="Kauserud H."/>
        </authorList>
    </citation>
    <scope>NUCLEOTIDE SEQUENCE</scope>
    <source>
        <strain evidence="4">CBHHK188m</strain>
    </source>
</reference>
<evidence type="ECO:0000256" key="2">
    <source>
        <dbReference type="ARBA" id="ARBA00022679"/>
    </source>
</evidence>
<dbReference type="PANTHER" id="PTHR43712">
    <property type="entry name" value="PUTATIVE (AFU_ORTHOLOGUE AFUA_4G14580)-RELATED"/>
    <property type="match status" value="1"/>
</dbReference>
<dbReference type="PANTHER" id="PTHR43712:SF2">
    <property type="entry name" value="O-METHYLTRANSFERASE CICE"/>
    <property type="match status" value="1"/>
</dbReference>
<evidence type="ECO:0000313" key="5">
    <source>
        <dbReference type="Proteomes" id="UP001215280"/>
    </source>
</evidence>
<protein>
    <recommendedName>
        <fullName evidence="6">O-methyltransferase domain-containing protein</fullName>
    </recommendedName>
</protein>
<comment type="caution">
    <text evidence="4">The sequence shown here is derived from an EMBL/GenBank/DDBJ whole genome shotgun (WGS) entry which is preliminary data.</text>
</comment>
<dbReference type="GO" id="GO:0008168">
    <property type="term" value="F:methyltransferase activity"/>
    <property type="evidence" value="ECO:0007669"/>
    <property type="project" value="UniProtKB-KW"/>
</dbReference>
<dbReference type="InterPro" id="IPR029063">
    <property type="entry name" value="SAM-dependent_MTases_sf"/>
</dbReference>